<reference evidence="1" key="1">
    <citation type="submission" date="2020-02" db="EMBL/GenBank/DDBJ databases">
        <authorList>
            <person name="Meier V. D."/>
        </authorList>
    </citation>
    <scope>NUCLEOTIDE SEQUENCE</scope>
    <source>
        <strain evidence="1">AVDCRST_MAG93</strain>
    </source>
</reference>
<evidence type="ECO:0000313" key="1">
    <source>
        <dbReference type="EMBL" id="CAA9383043.1"/>
    </source>
</evidence>
<proteinExistence type="predicted"/>
<dbReference type="EMBL" id="CADCTR010003121">
    <property type="protein sequence ID" value="CAA9383043.1"/>
    <property type="molecule type" value="Genomic_DNA"/>
</dbReference>
<dbReference type="AlphaFoldDB" id="A0A6J4NAW7"/>
<protein>
    <submittedName>
        <fullName evidence="1">Uncharacterized protein</fullName>
    </submittedName>
</protein>
<name>A0A6J4NAW7_9CHLR</name>
<organism evidence="1">
    <name type="scientific">uncultured Chloroflexia bacterium</name>
    <dbReference type="NCBI Taxonomy" id="1672391"/>
    <lineage>
        <taxon>Bacteria</taxon>
        <taxon>Bacillati</taxon>
        <taxon>Chloroflexota</taxon>
        <taxon>Chloroflexia</taxon>
        <taxon>environmental samples</taxon>
    </lineage>
</organism>
<accession>A0A6J4NAW7</accession>
<gene>
    <name evidence="1" type="ORF">AVDCRST_MAG93-9304</name>
</gene>
<sequence>MRVAARFSRSAGIKLRMPLGERSLYPRMLGLRMAGSDARAGRGGHPLEGS</sequence>